<gene>
    <name evidence="5" type="ORF">KFZ77_01320</name>
</gene>
<feature type="domain" description="HTH cro/C1-type" evidence="4">
    <location>
        <begin position="39"/>
        <end position="74"/>
    </location>
</feature>
<dbReference type="InterPro" id="IPR001387">
    <property type="entry name" value="Cro/C1-type_HTH"/>
</dbReference>
<dbReference type="InterPro" id="IPR010982">
    <property type="entry name" value="Lambda_DNA-bd_dom_sf"/>
</dbReference>
<dbReference type="Proteomes" id="UP001156318">
    <property type="component" value="Chromosome"/>
</dbReference>
<dbReference type="Gene3D" id="1.10.260.40">
    <property type="entry name" value="lambda repressor-like DNA-binding domains"/>
    <property type="match status" value="1"/>
</dbReference>
<dbReference type="InterPro" id="IPR052359">
    <property type="entry name" value="HTH-type_reg/antitoxin"/>
</dbReference>
<evidence type="ECO:0000313" key="5">
    <source>
        <dbReference type="EMBL" id="UYU32189.1"/>
    </source>
</evidence>
<evidence type="ECO:0000256" key="2">
    <source>
        <dbReference type="ARBA" id="ARBA00023125"/>
    </source>
</evidence>
<dbReference type="EMBL" id="CP074352">
    <property type="protein sequence ID" value="UYU32189.1"/>
    <property type="molecule type" value="Genomic_DNA"/>
</dbReference>
<evidence type="ECO:0000256" key="3">
    <source>
        <dbReference type="ARBA" id="ARBA00023163"/>
    </source>
</evidence>
<dbReference type="CDD" id="cd00093">
    <property type="entry name" value="HTH_XRE"/>
    <property type="match status" value="1"/>
</dbReference>
<dbReference type="InterPro" id="IPR047761">
    <property type="entry name" value="NadS-like"/>
</dbReference>
<reference evidence="5 6" key="1">
    <citation type="submission" date="2021-05" db="EMBL/GenBank/DDBJ databases">
        <title>Isolation, identification, and the growth promoting effects of Pantoea dispersa strain YSD J2 from the aboveground leaves of Cyperus esculentus L.Var. Sativus.</title>
        <authorList>
            <person name="Wang S."/>
            <person name="Tang X.M."/>
            <person name="Huang Y.N."/>
        </authorList>
    </citation>
    <scope>NUCLEOTIDE SEQUENCE [LARGE SCALE GENOMIC DNA]</scope>
    <source>
        <strain evidence="6">YSD YN2</strain>
    </source>
</reference>
<keyword evidence="3" id="KW-0804">Transcription</keyword>
<evidence type="ECO:0000259" key="4">
    <source>
        <dbReference type="PROSITE" id="PS50943"/>
    </source>
</evidence>
<dbReference type="RefSeq" id="WP_264385252.1">
    <property type="nucleotide sequence ID" value="NZ_CP074352.1"/>
</dbReference>
<organism evidence="5 6">
    <name type="scientific">Siccibacter colletis</name>
    <dbReference type="NCBI Taxonomy" id="1505757"/>
    <lineage>
        <taxon>Bacteria</taxon>
        <taxon>Pseudomonadati</taxon>
        <taxon>Pseudomonadota</taxon>
        <taxon>Gammaproteobacteria</taxon>
        <taxon>Enterobacterales</taxon>
        <taxon>Enterobacteriaceae</taxon>
        <taxon>Siccibacter</taxon>
    </lineage>
</organism>
<keyword evidence="1" id="KW-0805">Transcription regulation</keyword>
<dbReference type="PANTHER" id="PTHR36511:SF3">
    <property type="entry name" value="ANTITOXIN HIGA-2"/>
    <property type="match status" value="1"/>
</dbReference>
<protein>
    <submittedName>
        <fullName evidence="5">Helix-turn-helix domain-containing protein</fullName>
    </submittedName>
</protein>
<evidence type="ECO:0000256" key="1">
    <source>
        <dbReference type="ARBA" id="ARBA00023015"/>
    </source>
</evidence>
<dbReference type="Pfam" id="PF01381">
    <property type="entry name" value="HTH_3"/>
    <property type="match status" value="1"/>
</dbReference>
<sequence>MKKELFDDLLASAHEMVNIEQGEQSPAAGQVHNWTEIDVRSIREATGMKQQDFAAAVGVSHDLVKSWESKRRIPLGASRKLLLLLAANPFMIEQLKEI</sequence>
<dbReference type="NCBIfam" id="NF041265">
    <property type="entry name" value="NadS"/>
    <property type="match status" value="1"/>
</dbReference>
<proteinExistence type="predicted"/>
<keyword evidence="2" id="KW-0238">DNA-binding</keyword>
<keyword evidence="6" id="KW-1185">Reference proteome</keyword>
<accession>A0ABY6JHJ5</accession>
<name>A0ABY6JHJ5_9ENTR</name>
<evidence type="ECO:0000313" key="6">
    <source>
        <dbReference type="Proteomes" id="UP001156318"/>
    </source>
</evidence>
<dbReference type="PANTHER" id="PTHR36511">
    <property type="entry name" value="MERR FAMILY BACTERIAL REGULATORY PROTEIN"/>
    <property type="match status" value="1"/>
</dbReference>
<dbReference type="PROSITE" id="PS50943">
    <property type="entry name" value="HTH_CROC1"/>
    <property type="match status" value="1"/>
</dbReference>
<dbReference type="SUPFAM" id="SSF47413">
    <property type="entry name" value="lambda repressor-like DNA-binding domains"/>
    <property type="match status" value="1"/>
</dbReference>